<keyword evidence="1" id="KW-0812">Transmembrane</keyword>
<sequence>MALACCIYLLSILMSICVVSLWLSGIGLGVNIVKTYPKL</sequence>
<proteinExistence type="predicted"/>
<feature type="transmembrane region" description="Helical" evidence="1">
    <location>
        <begin position="7"/>
        <end position="33"/>
    </location>
</feature>
<comment type="caution">
    <text evidence="2">The sequence shown here is derived from an EMBL/GenBank/DDBJ whole genome shotgun (WGS) entry which is preliminary data.</text>
</comment>
<dbReference type="EMBL" id="JEXD01000028">
    <property type="protein sequence ID" value="EXC06110.1"/>
    <property type="molecule type" value="Genomic_DNA"/>
</dbReference>
<accession>A0A009PBS9</accession>
<keyword evidence="1" id="KW-0472">Membrane</keyword>
<evidence type="ECO:0000313" key="3">
    <source>
        <dbReference type="Proteomes" id="UP000021108"/>
    </source>
</evidence>
<dbReference type="Proteomes" id="UP000021108">
    <property type="component" value="Unassembled WGS sequence"/>
</dbReference>
<reference evidence="2 3" key="1">
    <citation type="submission" date="2014-02" db="EMBL/GenBank/DDBJ databases">
        <title>Comparative genomics and transcriptomics to identify genetic mechanisms underlying the emergence of carbapenem resistant Acinetobacter baumannii (CRAb).</title>
        <authorList>
            <person name="Harris A.D."/>
            <person name="Johnson K.J."/>
            <person name="George J."/>
            <person name="Shefchek K."/>
            <person name="Daugherty S.C."/>
            <person name="Parankush S."/>
            <person name="Sadzewicz L."/>
            <person name="Tallon L."/>
            <person name="Sengamalay N."/>
            <person name="Hazen T.H."/>
            <person name="Rasko D.A."/>
        </authorList>
    </citation>
    <scope>NUCLEOTIDE SEQUENCE [LARGE SCALE GENOMIC DNA]</scope>
    <source>
        <strain evidence="2 3">625974</strain>
    </source>
</reference>
<protein>
    <submittedName>
        <fullName evidence="2">Putative membrane protein</fullName>
    </submittedName>
</protein>
<organism evidence="2 3">
    <name type="scientific">Acinetobacter baumannii 625974</name>
    <dbReference type="NCBI Taxonomy" id="1310607"/>
    <lineage>
        <taxon>Bacteria</taxon>
        <taxon>Pseudomonadati</taxon>
        <taxon>Pseudomonadota</taxon>
        <taxon>Gammaproteobacteria</taxon>
        <taxon>Moraxellales</taxon>
        <taxon>Moraxellaceae</taxon>
        <taxon>Acinetobacter</taxon>
        <taxon>Acinetobacter calcoaceticus/baumannii complex</taxon>
    </lineage>
</organism>
<dbReference type="AlphaFoldDB" id="A0A009PBS9"/>
<keyword evidence="1" id="KW-1133">Transmembrane helix</keyword>
<name>A0A009PBS9_ACIBA</name>
<evidence type="ECO:0000313" key="2">
    <source>
        <dbReference type="EMBL" id="EXC06110.1"/>
    </source>
</evidence>
<evidence type="ECO:0000256" key="1">
    <source>
        <dbReference type="SAM" id="Phobius"/>
    </source>
</evidence>
<gene>
    <name evidence="2" type="ORF">J506_2864</name>
</gene>